<feature type="region of interest" description="Disordered" evidence="1">
    <location>
        <begin position="1"/>
        <end position="40"/>
    </location>
</feature>
<keyword evidence="3" id="KW-1185">Reference proteome</keyword>
<sequence>MNGRKTVHPSSTLRTVWRGAHKGSTPAFETRAKPVQLLPL</sequence>
<organism evidence="2 3">
    <name type="scientific">Thermogutta terrifontis</name>
    <dbReference type="NCBI Taxonomy" id="1331910"/>
    <lineage>
        <taxon>Bacteria</taxon>
        <taxon>Pseudomonadati</taxon>
        <taxon>Planctomycetota</taxon>
        <taxon>Planctomycetia</taxon>
        <taxon>Pirellulales</taxon>
        <taxon>Thermoguttaceae</taxon>
        <taxon>Thermogutta</taxon>
    </lineage>
</organism>
<dbReference type="KEGG" id="ttf:THTE_3849"/>
<reference evidence="2 3" key="1">
    <citation type="journal article" name="Front. Microbiol.">
        <title>Sugar Metabolism of the First Thermophilic Planctomycete Thermogutta terrifontis: Comparative Genomic and Transcriptomic Approaches.</title>
        <authorList>
            <person name="Elcheninov A.G."/>
            <person name="Menzel P."/>
            <person name="Gudbergsdottir S.R."/>
            <person name="Slesarev A.I."/>
            <person name="Kadnikov V.V."/>
            <person name="Krogh A."/>
            <person name="Bonch-Osmolovskaya E.A."/>
            <person name="Peng X."/>
            <person name="Kublanov I.V."/>
        </authorList>
    </citation>
    <scope>NUCLEOTIDE SEQUENCE [LARGE SCALE GENOMIC DNA]</scope>
    <source>
        <strain evidence="2 3">R1</strain>
    </source>
</reference>
<evidence type="ECO:0000256" key="1">
    <source>
        <dbReference type="SAM" id="MobiDB-lite"/>
    </source>
</evidence>
<protein>
    <submittedName>
        <fullName evidence="2">Uncharacterized protein</fullName>
    </submittedName>
</protein>
<name>A0A286RKH0_9BACT</name>
<proteinExistence type="predicted"/>
<evidence type="ECO:0000313" key="2">
    <source>
        <dbReference type="EMBL" id="ASV76450.1"/>
    </source>
</evidence>
<gene>
    <name evidence="2" type="ORF">THTE_3849</name>
</gene>
<dbReference type="Proteomes" id="UP000215086">
    <property type="component" value="Chromosome"/>
</dbReference>
<dbReference type="AlphaFoldDB" id="A0A286RKH0"/>
<dbReference type="EMBL" id="CP018477">
    <property type="protein sequence ID" value="ASV76450.1"/>
    <property type="molecule type" value="Genomic_DNA"/>
</dbReference>
<accession>A0A286RKH0</accession>
<evidence type="ECO:0000313" key="3">
    <source>
        <dbReference type="Proteomes" id="UP000215086"/>
    </source>
</evidence>